<feature type="domain" description="TonB-dependent receptor-like beta-barrel" evidence="11">
    <location>
        <begin position="465"/>
        <end position="944"/>
    </location>
</feature>
<dbReference type="Pfam" id="PF00593">
    <property type="entry name" value="TonB_dep_Rec_b-barrel"/>
    <property type="match status" value="1"/>
</dbReference>
<dbReference type="SUPFAM" id="SSF56935">
    <property type="entry name" value="Porins"/>
    <property type="match status" value="1"/>
</dbReference>
<evidence type="ECO:0000256" key="6">
    <source>
        <dbReference type="ARBA" id="ARBA00023136"/>
    </source>
</evidence>
<sequence length="1077" mass="120539">MKSLYINILLTCCCLALHLPANAQSNSKNFDRLDGVVHDINNKPLNEVQIHVKGKKAQTYSGTDGSFSLKNIHVSDTLIFAKPGYMHQEVVIYSGSFINIRLWPDVQQVGEIKVVSTGYQTLAQEKATGSFEQINSSLINRATGTGVLSRLDGVSSIAFDKRIGQENILNIRGRSTLFANSAPLIVVDNFPYNGDLSNLNPNDVESITILKDAAAASIWGVRASNGVIVITTKKGRKNQALAVSFNANATMAAKPDMFYLPRMSSADFVDMENMLFSKGFYSDDENSYLHAPISPVVETLIAQRDGTISTAQANEKIKAYKQQDVRKDLQKYWFRQSINQQYALNISGGGEKSAFVFSAGYDHNLSALSGTYERLNLRSDNSFYPTEQLQIDVGAYLTNSKTIAGRDDYTSLITGNSKSIYPYASLADARENALPVLKDYRESFKQDAEAKGFQNWDYYPLTDYQNNSNRTDLTDLLFNTGITYRVLPGLKAEAKYQLETAQTQGSQLYGKDSYFARNLINQYTQTNANGSLTLPIPLGGILQSSDNRLISNSLRLQLNYKKDWGKNQLTALAGYEYRTDQNRYRLSGDYGYNADIQTSQQVDYKTSYFLSNYSYYIDNTIPYINQFETRRNYNLSYYANAVYNYDSRYSLSLSARKDESNLFGVESNQKGVPLYAGGAAWTVSKEGFYHIGWLPYLKFRLTYGYGGNVDNTLAAQTTIRYVGLSSLGKQTYAIVVNPPNPSLRWEKTGTLNIGTDFALLQNRITGSVDYYRKNGKDLIGFQPLDQTTGVLNPATNLFQYKGNVAAMKGQGLEINLHSNNLNGNFKWQTDLLFNHTSNNVTQYYQYSDNGANFVANGLSVTPIVGKPLYAILTYKWAGLDPETGDPQGYLDGKVSKDYAGILNNTKVGDLQYSGPAVPQYYGNLRNTFNYKGFSLSVNFSYKLDYYFIRSAVSYTALFNNWNTLSGDYAKRWQKPGDEKTTNVPSLTYPANSQRDAFYNASSANVEKGDHIRLQDMTFGYDLDQRKLKGMPFKHLGLYVYAANLGVVWKATKTSLDPDYPYSVKPPRTISLGIKANF</sequence>
<organism evidence="13 14">
    <name type="scientific">Mucilaginibacter gossypiicola</name>
    <dbReference type="NCBI Taxonomy" id="551995"/>
    <lineage>
        <taxon>Bacteria</taxon>
        <taxon>Pseudomonadati</taxon>
        <taxon>Bacteroidota</taxon>
        <taxon>Sphingobacteriia</taxon>
        <taxon>Sphingobacteriales</taxon>
        <taxon>Sphingobacteriaceae</taxon>
        <taxon>Mucilaginibacter</taxon>
    </lineage>
</organism>
<proteinExistence type="inferred from homology"/>
<protein>
    <submittedName>
        <fullName evidence="13">TonB-linked outer membrane protein, SusC/RagA family</fullName>
    </submittedName>
</protein>
<evidence type="ECO:0000256" key="7">
    <source>
        <dbReference type="ARBA" id="ARBA00023237"/>
    </source>
</evidence>
<feature type="chain" id="PRO_5011674681" evidence="10">
    <location>
        <begin position="24"/>
        <end position="1077"/>
    </location>
</feature>
<evidence type="ECO:0000256" key="5">
    <source>
        <dbReference type="ARBA" id="ARBA00023077"/>
    </source>
</evidence>
<evidence type="ECO:0000256" key="2">
    <source>
        <dbReference type="ARBA" id="ARBA00022448"/>
    </source>
</evidence>
<keyword evidence="10" id="KW-0732">Signal</keyword>
<evidence type="ECO:0000256" key="10">
    <source>
        <dbReference type="SAM" id="SignalP"/>
    </source>
</evidence>
<dbReference type="EMBL" id="FOCL01000002">
    <property type="protein sequence ID" value="SEN04904.1"/>
    <property type="molecule type" value="Genomic_DNA"/>
</dbReference>
<reference evidence="14" key="1">
    <citation type="submission" date="2016-10" db="EMBL/GenBank/DDBJ databases">
        <authorList>
            <person name="Varghese N."/>
            <person name="Submissions S."/>
        </authorList>
    </citation>
    <scope>NUCLEOTIDE SEQUENCE [LARGE SCALE GENOMIC DNA]</scope>
    <source>
        <strain evidence="14">Gh-48</strain>
    </source>
</reference>
<evidence type="ECO:0000256" key="4">
    <source>
        <dbReference type="ARBA" id="ARBA00022692"/>
    </source>
</evidence>
<dbReference type="Gene3D" id="2.60.40.1120">
    <property type="entry name" value="Carboxypeptidase-like, regulatory domain"/>
    <property type="match status" value="1"/>
</dbReference>
<feature type="domain" description="TonB-dependent receptor plug" evidence="12">
    <location>
        <begin position="125"/>
        <end position="227"/>
    </location>
</feature>
<dbReference type="SUPFAM" id="SSF49464">
    <property type="entry name" value="Carboxypeptidase regulatory domain-like"/>
    <property type="match status" value="1"/>
</dbReference>
<comment type="subcellular location">
    <subcellularLocation>
        <location evidence="1 8">Cell outer membrane</location>
        <topology evidence="1 8">Multi-pass membrane protein</topology>
    </subcellularLocation>
</comment>
<keyword evidence="14" id="KW-1185">Reference proteome</keyword>
<dbReference type="Proteomes" id="UP000198942">
    <property type="component" value="Unassembled WGS sequence"/>
</dbReference>
<keyword evidence="7 8" id="KW-0998">Cell outer membrane</keyword>
<evidence type="ECO:0000259" key="11">
    <source>
        <dbReference type="Pfam" id="PF00593"/>
    </source>
</evidence>
<feature type="signal peptide" evidence="10">
    <location>
        <begin position="1"/>
        <end position="23"/>
    </location>
</feature>
<evidence type="ECO:0000256" key="8">
    <source>
        <dbReference type="PROSITE-ProRule" id="PRU01360"/>
    </source>
</evidence>
<dbReference type="InterPro" id="IPR039426">
    <property type="entry name" value="TonB-dep_rcpt-like"/>
</dbReference>
<dbReference type="InterPro" id="IPR037066">
    <property type="entry name" value="Plug_dom_sf"/>
</dbReference>
<dbReference type="RefSeq" id="WP_091209357.1">
    <property type="nucleotide sequence ID" value="NZ_FOCL01000002.1"/>
</dbReference>
<evidence type="ECO:0000256" key="1">
    <source>
        <dbReference type="ARBA" id="ARBA00004571"/>
    </source>
</evidence>
<dbReference type="Gene3D" id="2.40.170.20">
    <property type="entry name" value="TonB-dependent receptor, beta-barrel domain"/>
    <property type="match status" value="1"/>
</dbReference>
<dbReference type="Pfam" id="PF07715">
    <property type="entry name" value="Plug"/>
    <property type="match status" value="1"/>
</dbReference>
<evidence type="ECO:0000256" key="9">
    <source>
        <dbReference type="RuleBase" id="RU003357"/>
    </source>
</evidence>
<dbReference type="AlphaFoldDB" id="A0A1H8DDP3"/>
<dbReference type="NCBIfam" id="TIGR04057">
    <property type="entry name" value="SusC_RagA_signa"/>
    <property type="match status" value="1"/>
</dbReference>
<dbReference type="GO" id="GO:0009279">
    <property type="term" value="C:cell outer membrane"/>
    <property type="evidence" value="ECO:0007669"/>
    <property type="project" value="UniProtKB-SubCell"/>
</dbReference>
<keyword evidence="5 9" id="KW-0798">TonB box</keyword>
<keyword evidence="2 8" id="KW-0813">Transport</keyword>
<dbReference type="PROSITE" id="PS52016">
    <property type="entry name" value="TONB_DEPENDENT_REC_3"/>
    <property type="match status" value="1"/>
</dbReference>
<dbReference type="OrthoDB" id="9768177at2"/>
<dbReference type="InterPro" id="IPR008969">
    <property type="entry name" value="CarboxyPept-like_regulatory"/>
</dbReference>
<accession>A0A1H8DDP3</accession>
<evidence type="ECO:0000259" key="12">
    <source>
        <dbReference type="Pfam" id="PF07715"/>
    </source>
</evidence>
<keyword evidence="3 8" id="KW-1134">Transmembrane beta strand</keyword>
<dbReference type="InterPro" id="IPR023997">
    <property type="entry name" value="TonB-dep_OMP_SusC/RagA_CS"/>
</dbReference>
<keyword evidence="4 8" id="KW-0812">Transmembrane</keyword>
<evidence type="ECO:0000313" key="13">
    <source>
        <dbReference type="EMBL" id="SEN04904.1"/>
    </source>
</evidence>
<dbReference type="InterPro" id="IPR000531">
    <property type="entry name" value="Beta-barrel_TonB"/>
</dbReference>
<gene>
    <name evidence="13" type="ORF">SAMN05192574_102295</name>
</gene>
<comment type="similarity">
    <text evidence="8 9">Belongs to the TonB-dependent receptor family.</text>
</comment>
<dbReference type="InterPro" id="IPR023996">
    <property type="entry name" value="TonB-dep_OMP_SusC/RagA"/>
</dbReference>
<dbReference type="NCBIfam" id="TIGR04056">
    <property type="entry name" value="OMP_RagA_SusC"/>
    <property type="match status" value="1"/>
</dbReference>
<dbReference type="Gene3D" id="2.170.130.10">
    <property type="entry name" value="TonB-dependent receptor, plug domain"/>
    <property type="match status" value="1"/>
</dbReference>
<dbReference type="InterPro" id="IPR012910">
    <property type="entry name" value="Plug_dom"/>
</dbReference>
<evidence type="ECO:0000313" key="14">
    <source>
        <dbReference type="Proteomes" id="UP000198942"/>
    </source>
</evidence>
<evidence type="ECO:0000256" key="3">
    <source>
        <dbReference type="ARBA" id="ARBA00022452"/>
    </source>
</evidence>
<dbReference type="STRING" id="551995.SAMN05192574_102295"/>
<keyword evidence="6 8" id="KW-0472">Membrane</keyword>
<dbReference type="InterPro" id="IPR036942">
    <property type="entry name" value="Beta-barrel_TonB_sf"/>
</dbReference>
<name>A0A1H8DDP3_9SPHI</name>